<feature type="transmembrane region" description="Helical" evidence="1">
    <location>
        <begin position="47"/>
        <end position="69"/>
    </location>
</feature>
<dbReference type="Proteomes" id="UP001177003">
    <property type="component" value="Chromosome 2"/>
</dbReference>
<reference evidence="2" key="1">
    <citation type="submission" date="2023-04" db="EMBL/GenBank/DDBJ databases">
        <authorList>
            <person name="Vijverberg K."/>
            <person name="Xiong W."/>
            <person name="Schranz E."/>
        </authorList>
    </citation>
    <scope>NUCLEOTIDE SEQUENCE</scope>
</reference>
<keyword evidence="1" id="KW-1133">Transmembrane helix</keyword>
<evidence type="ECO:0000313" key="3">
    <source>
        <dbReference type="Proteomes" id="UP001177003"/>
    </source>
</evidence>
<keyword evidence="1" id="KW-0472">Membrane</keyword>
<dbReference type="EMBL" id="OX465078">
    <property type="protein sequence ID" value="CAI9271889.1"/>
    <property type="molecule type" value="Genomic_DNA"/>
</dbReference>
<keyword evidence="1" id="KW-0812">Transmembrane</keyword>
<gene>
    <name evidence="2" type="ORF">LSALG_LOCUS12144</name>
</gene>
<organism evidence="2 3">
    <name type="scientific">Lactuca saligna</name>
    <name type="common">Willowleaf lettuce</name>
    <dbReference type="NCBI Taxonomy" id="75948"/>
    <lineage>
        <taxon>Eukaryota</taxon>
        <taxon>Viridiplantae</taxon>
        <taxon>Streptophyta</taxon>
        <taxon>Embryophyta</taxon>
        <taxon>Tracheophyta</taxon>
        <taxon>Spermatophyta</taxon>
        <taxon>Magnoliopsida</taxon>
        <taxon>eudicotyledons</taxon>
        <taxon>Gunneridae</taxon>
        <taxon>Pentapetalae</taxon>
        <taxon>asterids</taxon>
        <taxon>campanulids</taxon>
        <taxon>Asterales</taxon>
        <taxon>Asteraceae</taxon>
        <taxon>Cichorioideae</taxon>
        <taxon>Cichorieae</taxon>
        <taxon>Lactucinae</taxon>
        <taxon>Lactuca</taxon>
    </lineage>
</organism>
<evidence type="ECO:0000313" key="2">
    <source>
        <dbReference type="EMBL" id="CAI9271889.1"/>
    </source>
</evidence>
<sequence length="190" mass="20678">MALVETVSGRVLLGLLLLYDHHHGCVALAASGGVGPAFGVRAAVEHDLGFCTIMVILGSILAVLAYRFLTITDEISVLKLPCEPISIGLCDNGSQSDFSDLDDTTHLRTNREDLSCILQGGDHLDRTGPVCREIGRPRTRPVETFLVKVWFSVLGCRETTLALLRHPEYCISGYSSASTSRVYNERSLES</sequence>
<keyword evidence="3" id="KW-1185">Reference proteome</keyword>
<evidence type="ECO:0000256" key="1">
    <source>
        <dbReference type="SAM" id="Phobius"/>
    </source>
</evidence>
<dbReference type="AlphaFoldDB" id="A0AA35Y963"/>
<proteinExistence type="predicted"/>
<accession>A0AA35Y963</accession>
<name>A0AA35Y963_LACSI</name>
<protein>
    <submittedName>
        <fullName evidence="2">Uncharacterized protein</fullName>
    </submittedName>
</protein>